<accession>R4X486</accession>
<gene>
    <name evidence="2" type="ORF">BRPE64_DCDS01410</name>
</gene>
<evidence type="ECO:0000256" key="1">
    <source>
        <dbReference type="SAM" id="MobiDB-lite"/>
    </source>
</evidence>
<dbReference type="KEGG" id="buo:BRPE64_DCDS01410"/>
<evidence type="ECO:0000313" key="2">
    <source>
        <dbReference type="EMBL" id="BAN27077.1"/>
    </source>
</evidence>
<sequence>MVKHWERIMSDTSTRRLLSGCAAVLAFGTWYSLNVPHDWSALDRAGYDTQLPLERIALDEAHAAHAAHEAESAPAILAQDQTPQQ</sequence>
<organism evidence="2 3">
    <name type="scientific">Caballeronia insecticola</name>
    <dbReference type="NCBI Taxonomy" id="758793"/>
    <lineage>
        <taxon>Bacteria</taxon>
        <taxon>Pseudomonadati</taxon>
        <taxon>Pseudomonadota</taxon>
        <taxon>Betaproteobacteria</taxon>
        <taxon>Burkholderiales</taxon>
        <taxon>Burkholderiaceae</taxon>
        <taxon>Caballeronia</taxon>
    </lineage>
</organism>
<evidence type="ECO:0000313" key="3">
    <source>
        <dbReference type="Proteomes" id="UP000013966"/>
    </source>
</evidence>
<feature type="region of interest" description="Disordered" evidence="1">
    <location>
        <begin position="64"/>
        <end position="85"/>
    </location>
</feature>
<name>R4X486_9BURK</name>
<dbReference type="HOGENOM" id="CLU_192027_0_0_4"/>
<dbReference type="EMBL" id="AP013061">
    <property type="protein sequence ID" value="BAN27077.1"/>
    <property type="molecule type" value="Genomic_DNA"/>
</dbReference>
<proteinExistence type="predicted"/>
<dbReference type="PATRIC" id="fig|758793.3.peg.5294"/>
<keyword evidence="2" id="KW-0614">Plasmid</keyword>
<dbReference type="Proteomes" id="UP000013966">
    <property type="component" value="Plasmid p1"/>
</dbReference>
<dbReference type="AlphaFoldDB" id="R4X486"/>
<protein>
    <submittedName>
        <fullName evidence="2">Uncharacterized protein</fullName>
    </submittedName>
</protein>
<reference evidence="2 3" key="2">
    <citation type="journal article" date="2018" name="Int. J. Syst. Evol. Microbiol.">
        <title>Burkholderia insecticola sp. nov., a gut symbiotic bacterium of the bean bug Riptortus pedestris.</title>
        <authorList>
            <person name="Takeshita K."/>
            <person name="Tamaki H."/>
            <person name="Ohbayashi T."/>
            <person name="Meng X.-Y."/>
            <person name="Sone T."/>
            <person name="Mitani Y."/>
            <person name="Peeters C."/>
            <person name="Kikuchi Y."/>
            <person name="Vandamme P."/>
        </authorList>
    </citation>
    <scope>NUCLEOTIDE SEQUENCE [LARGE SCALE GENOMIC DNA]</scope>
    <source>
        <strain evidence="2">RPE64</strain>
        <plasmid evidence="2 3">p1</plasmid>
    </source>
</reference>
<reference evidence="2 3" key="1">
    <citation type="journal article" date="2013" name="Genome Announc.">
        <title>Complete Genome Sequence of Burkholderia sp. Strain RPE64, Bacterial Symbiont of the Bean Bug Riptortus pedestris.</title>
        <authorList>
            <person name="Shibata T.F."/>
            <person name="Maeda T."/>
            <person name="Nikoh N."/>
            <person name="Yamaguchi K."/>
            <person name="Oshima K."/>
            <person name="Hattori M."/>
            <person name="Nishiyama T."/>
            <person name="Hasebe M."/>
            <person name="Fukatsu T."/>
            <person name="Kikuchi Y."/>
            <person name="Shigenobu S."/>
        </authorList>
    </citation>
    <scope>NUCLEOTIDE SEQUENCE [LARGE SCALE GENOMIC DNA]</scope>
    <source>
        <plasmid evidence="2 3">p1</plasmid>
    </source>
</reference>
<keyword evidence="3" id="KW-1185">Reference proteome</keyword>
<geneLocation type="plasmid" evidence="2 3">
    <name>p1</name>
</geneLocation>